<feature type="transmembrane region" description="Helical" evidence="7">
    <location>
        <begin position="106"/>
        <end position="128"/>
    </location>
</feature>
<evidence type="ECO:0000256" key="7">
    <source>
        <dbReference type="RuleBase" id="RU363032"/>
    </source>
</evidence>
<feature type="transmembrane region" description="Helical" evidence="7">
    <location>
        <begin position="134"/>
        <end position="152"/>
    </location>
</feature>
<evidence type="ECO:0000256" key="1">
    <source>
        <dbReference type="ARBA" id="ARBA00004651"/>
    </source>
</evidence>
<dbReference type="PANTHER" id="PTHR30151:SF20">
    <property type="entry name" value="ABC TRANSPORTER PERMEASE PROTEIN HI_0355-RELATED"/>
    <property type="match status" value="1"/>
</dbReference>
<organism evidence="9 10">
    <name type="scientific">Rhodoplanes tepidamans</name>
    <name type="common">Rhodoplanes cryptolactis</name>
    <dbReference type="NCBI Taxonomy" id="200616"/>
    <lineage>
        <taxon>Bacteria</taxon>
        <taxon>Pseudomonadati</taxon>
        <taxon>Pseudomonadota</taxon>
        <taxon>Alphaproteobacteria</taxon>
        <taxon>Hyphomicrobiales</taxon>
        <taxon>Nitrobacteraceae</taxon>
        <taxon>Rhodoplanes</taxon>
    </lineage>
</organism>
<dbReference type="RefSeq" id="WP_272777168.1">
    <property type="nucleotide sequence ID" value="NZ_JAQQLI010000015.1"/>
</dbReference>
<evidence type="ECO:0000256" key="5">
    <source>
        <dbReference type="ARBA" id="ARBA00022989"/>
    </source>
</evidence>
<dbReference type="CDD" id="cd06261">
    <property type="entry name" value="TM_PBP2"/>
    <property type="match status" value="1"/>
</dbReference>
<feature type="transmembrane region" description="Helical" evidence="7">
    <location>
        <begin position="184"/>
        <end position="211"/>
    </location>
</feature>
<keyword evidence="5 7" id="KW-1133">Transmembrane helix</keyword>
<feature type="transmembrane region" description="Helical" evidence="7">
    <location>
        <begin position="21"/>
        <end position="42"/>
    </location>
</feature>
<reference evidence="9" key="1">
    <citation type="journal article" date="2023" name="Microbiol Resour">
        <title>Genome Sequences of Rhodoplanes serenus and Two Thermotolerant Strains, Rhodoplanes tepidamans and 'Rhodoplanes cryptolactis,' Further Refine the Genus.</title>
        <authorList>
            <person name="Rayyan A.A."/>
            <person name="Kyndt J.A."/>
        </authorList>
    </citation>
    <scope>NUCLEOTIDE SEQUENCE</scope>
    <source>
        <strain evidence="9">DSM 9987</strain>
    </source>
</reference>
<dbReference type="PANTHER" id="PTHR30151">
    <property type="entry name" value="ALKANE SULFONATE ABC TRANSPORTER-RELATED, MEMBRANE SUBUNIT"/>
    <property type="match status" value="1"/>
</dbReference>
<keyword evidence="2 7" id="KW-0813">Transport</keyword>
<evidence type="ECO:0000313" key="9">
    <source>
        <dbReference type="EMBL" id="MDC7786322.1"/>
    </source>
</evidence>
<dbReference type="InterPro" id="IPR035906">
    <property type="entry name" value="MetI-like_sf"/>
</dbReference>
<evidence type="ECO:0000259" key="8">
    <source>
        <dbReference type="PROSITE" id="PS50928"/>
    </source>
</evidence>
<feature type="domain" description="ABC transmembrane type-1" evidence="8">
    <location>
        <begin position="70"/>
        <end position="250"/>
    </location>
</feature>
<name>A0ABT5JA18_RHOTP</name>
<feature type="transmembrane region" description="Helical" evidence="7">
    <location>
        <begin position="231"/>
        <end position="251"/>
    </location>
</feature>
<dbReference type="Proteomes" id="UP001165652">
    <property type="component" value="Unassembled WGS sequence"/>
</dbReference>
<keyword evidence="6 7" id="KW-0472">Membrane</keyword>
<evidence type="ECO:0000256" key="6">
    <source>
        <dbReference type="ARBA" id="ARBA00023136"/>
    </source>
</evidence>
<evidence type="ECO:0000256" key="3">
    <source>
        <dbReference type="ARBA" id="ARBA00022475"/>
    </source>
</evidence>
<accession>A0ABT5JA18</accession>
<comment type="caution">
    <text evidence="9">The sequence shown here is derived from an EMBL/GenBank/DDBJ whole genome shotgun (WGS) entry which is preliminary data.</text>
</comment>
<comment type="subcellular location">
    <subcellularLocation>
        <location evidence="1 7">Cell membrane</location>
        <topology evidence="1 7">Multi-pass membrane protein</topology>
    </subcellularLocation>
</comment>
<keyword evidence="4 7" id="KW-0812">Transmembrane</keyword>
<evidence type="ECO:0000256" key="2">
    <source>
        <dbReference type="ARBA" id="ARBA00022448"/>
    </source>
</evidence>
<dbReference type="InterPro" id="IPR000515">
    <property type="entry name" value="MetI-like"/>
</dbReference>
<keyword evidence="3" id="KW-1003">Cell membrane</keyword>
<sequence>MSDATVSLDRPSPALRAGRNLALVVLTVGVLVLAWQLIVVGLKIPPYLVPPPGPVAQAFVANIGVIGTQTAFTLTAAALGLAVSTVLATGIALAFSMSRNLAQASLPVVIAFRSTPVAAVAPLAMLFLGRGISTSMAVVTIVSFFPLLVNLMRGLAGADRNAAELMHVYGASRWQQMRYVRIPYALPFLFTGMRIAASSAILGAMLSEWITGSKGLGNLILDSGEMRETELLWAAVVTSVTIAMSVFWLTSAGEKRFVHWRA</sequence>
<protein>
    <submittedName>
        <fullName evidence="9">ABC transporter permease</fullName>
    </submittedName>
</protein>
<proteinExistence type="inferred from homology"/>
<dbReference type="SUPFAM" id="SSF161098">
    <property type="entry name" value="MetI-like"/>
    <property type="match status" value="1"/>
</dbReference>
<feature type="transmembrane region" description="Helical" evidence="7">
    <location>
        <begin position="71"/>
        <end position="94"/>
    </location>
</feature>
<comment type="similarity">
    <text evidence="7">Belongs to the binding-protein-dependent transport system permease family.</text>
</comment>
<reference evidence="9" key="2">
    <citation type="submission" date="2023-02" db="EMBL/GenBank/DDBJ databases">
        <authorList>
            <person name="Rayyan A."/>
            <person name="Meyer T."/>
            <person name="Kyndt J.A."/>
        </authorList>
    </citation>
    <scope>NUCLEOTIDE SEQUENCE</scope>
    <source>
        <strain evidence="9">DSM 9987</strain>
    </source>
</reference>
<dbReference type="EMBL" id="JAQQLI010000015">
    <property type="protein sequence ID" value="MDC7786322.1"/>
    <property type="molecule type" value="Genomic_DNA"/>
</dbReference>
<gene>
    <name evidence="9" type="ORF">PQJ73_11580</name>
</gene>
<dbReference type="Pfam" id="PF00528">
    <property type="entry name" value="BPD_transp_1"/>
    <property type="match status" value="1"/>
</dbReference>
<evidence type="ECO:0000256" key="4">
    <source>
        <dbReference type="ARBA" id="ARBA00022692"/>
    </source>
</evidence>
<dbReference type="Gene3D" id="1.10.3720.10">
    <property type="entry name" value="MetI-like"/>
    <property type="match status" value="1"/>
</dbReference>
<evidence type="ECO:0000313" key="10">
    <source>
        <dbReference type="Proteomes" id="UP001165652"/>
    </source>
</evidence>
<dbReference type="PROSITE" id="PS50928">
    <property type="entry name" value="ABC_TM1"/>
    <property type="match status" value="1"/>
</dbReference>
<keyword evidence="10" id="KW-1185">Reference proteome</keyword>